<accession>A0A495I7Z6</accession>
<dbReference type="PROSITE" id="PS50931">
    <property type="entry name" value="HTH_LYSR"/>
    <property type="match status" value="1"/>
</dbReference>
<dbReference type="GO" id="GO:0003700">
    <property type="term" value="F:DNA-binding transcription factor activity"/>
    <property type="evidence" value="ECO:0007669"/>
    <property type="project" value="InterPro"/>
</dbReference>
<dbReference type="FunFam" id="3.40.190.290:FF:000001">
    <property type="entry name" value="Transcriptional regulator, LysR family"/>
    <property type="match status" value="1"/>
</dbReference>
<evidence type="ECO:0000256" key="2">
    <source>
        <dbReference type="ARBA" id="ARBA00023015"/>
    </source>
</evidence>
<evidence type="ECO:0000256" key="1">
    <source>
        <dbReference type="ARBA" id="ARBA00009437"/>
    </source>
</evidence>
<comment type="similarity">
    <text evidence="1">Belongs to the LysR transcriptional regulatory family.</text>
</comment>
<dbReference type="Pfam" id="PF00126">
    <property type="entry name" value="HTH_1"/>
    <property type="match status" value="1"/>
</dbReference>
<dbReference type="GO" id="GO:0043565">
    <property type="term" value="F:sequence-specific DNA binding"/>
    <property type="evidence" value="ECO:0007669"/>
    <property type="project" value="TreeGrafter"/>
</dbReference>
<reference evidence="5 6" key="1">
    <citation type="submission" date="2019-10" db="EMBL/GenBank/DDBJ databases">
        <title>Draft genome sequence of Marinobacter hydrocarbonoclasticus NCT7M from the microbiome of the marine copepod.</title>
        <authorList>
            <person name="Nuttall R."/>
            <person name="Sharma G."/>
            <person name="Moisander P."/>
        </authorList>
    </citation>
    <scope>NUCLEOTIDE SEQUENCE [LARGE SCALE GENOMIC DNA]</scope>
    <source>
        <strain evidence="5 6">NCT7M</strain>
    </source>
</reference>
<protein>
    <submittedName>
        <fullName evidence="5">Transcriptional regulator, LysR family, in formaldehyde detoxification operon</fullName>
    </submittedName>
</protein>
<dbReference type="GO" id="GO:0006351">
    <property type="term" value="P:DNA-templated transcription"/>
    <property type="evidence" value="ECO:0007669"/>
    <property type="project" value="TreeGrafter"/>
</dbReference>
<dbReference type="Pfam" id="PF03466">
    <property type="entry name" value="LysR_substrate"/>
    <property type="match status" value="1"/>
</dbReference>
<proteinExistence type="inferred from homology"/>
<dbReference type="Gene3D" id="3.40.190.290">
    <property type="match status" value="1"/>
</dbReference>
<sequence>MYRWEGVNEFVAVAETESFTRAAKRLDVSTAQVSRQVSALEARLSTRLFYRTTRRVSVTEAGQIFYQHCRQVLDALEQAERSITNMQLVPRGRLRLTAPVTYGEKSIAPLVNDFVLRYPELDVDMKLTNQTLDLVAEGYDLAVRMGKLQDSTLMARRLASRTLYVCASPDYLATHGTPHSLSELANHNCLLGNLDYWRFQELGQPRNVRVTGNIRCDSGRALLDAALKGIGIVQLPDYYVQSALDSRLLIPVLTRYQEDDDGIWAVYPHNRHLSPKIRLLLDFLSESLKPGGSPPDAANADY</sequence>
<dbReference type="PANTHER" id="PTHR30537">
    <property type="entry name" value="HTH-TYPE TRANSCRIPTIONAL REGULATOR"/>
    <property type="match status" value="1"/>
</dbReference>
<dbReference type="AlphaFoldDB" id="A0A495I7Z6"/>
<dbReference type="EMBL" id="WBMP01000014">
    <property type="protein sequence ID" value="KAE8544652.1"/>
    <property type="molecule type" value="Genomic_DNA"/>
</dbReference>
<dbReference type="InterPro" id="IPR036390">
    <property type="entry name" value="WH_DNA-bd_sf"/>
</dbReference>
<dbReference type="Gene3D" id="1.10.10.10">
    <property type="entry name" value="Winged helix-like DNA-binding domain superfamily/Winged helix DNA-binding domain"/>
    <property type="match status" value="1"/>
</dbReference>
<evidence type="ECO:0000256" key="3">
    <source>
        <dbReference type="ARBA" id="ARBA00023125"/>
    </source>
</evidence>
<comment type="caution">
    <text evidence="5">The sequence shown here is derived from an EMBL/GenBank/DDBJ whole genome shotgun (WGS) entry which is preliminary data.</text>
</comment>
<dbReference type="Proteomes" id="UP000469950">
    <property type="component" value="Unassembled WGS sequence"/>
</dbReference>
<evidence type="ECO:0000313" key="5">
    <source>
        <dbReference type="EMBL" id="KAE8544652.1"/>
    </source>
</evidence>
<organism evidence="5 6">
    <name type="scientific">Marinobacter nauticus</name>
    <name type="common">Marinobacter hydrocarbonoclasticus</name>
    <name type="synonym">Marinobacter aquaeolei</name>
    <dbReference type="NCBI Taxonomy" id="2743"/>
    <lineage>
        <taxon>Bacteria</taxon>
        <taxon>Pseudomonadati</taxon>
        <taxon>Pseudomonadota</taxon>
        <taxon>Gammaproteobacteria</taxon>
        <taxon>Pseudomonadales</taxon>
        <taxon>Marinobacteraceae</taxon>
        <taxon>Marinobacter</taxon>
    </lineage>
</organism>
<dbReference type="PANTHER" id="PTHR30537:SF10">
    <property type="entry name" value="TRANSCRIPTIONAL REGULATOR-RELATED"/>
    <property type="match status" value="1"/>
</dbReference>
<evidence type="ECO:0000256" key="4">
    <source>
        <dbReference type="ARBA" id="ARBA00023163"/>
    </source>
</evidence>
<dbReference type="SUPFAM" id="SSF53850">
    <property type="entry name" value="Periplasmic binding protein-like II"/>
    <property type="match status" value="1"/>
</dbReference>
<keyword evidence="4" id="KW-0804">Transcription</keyword>
<dbReference type="InterPro" id="IPR036388">
    <property type="entry name" value="WH-like_DNA-bd_sf"/>
</dbReference>
<dbReference type="InterPro" id="IPR058163">
    <property type="entry name" value="LysR-type_TF_proteobact-type"/>
</dbReference>
<dbReference type="InterPro" id="IPR005119">
    <property type="entry name" value="LysR_subst-bd"/>
</dbReference>
<dbReference type="FunFam" id="1.10.10.10:FF:000001">
    <property type="entry name" value="LysR family transcriptional regulator"/>
    <property type="match status" value="1"/>
</dbReference>
<keyword evidence="2" id="KW-0805">Transcription regulation</keyword>
<gene>
    <name evidence="5" type="ORF">F6453_2894</name>
</gene>
<dbReference type="InterPro" id="IPR000847">
    <property type="entry name" value="LysR_HTH_N"/>
</dbReference>
<keyword evidence="3" id="KW-0238">DNA-binding</keyword>
<dbReference type="SUPFAM" id="SSF46785">
    <property type="entry name" value="Winged helix' DNA-binding domain"/>
    <property type="match status" value="1"/>
</dbReference>
<evidence type="ECO:0000313" key="6">
    <source>
        <dbReference type="Proteomes" id="UP000469950"/>
    </source>
</evidence>
<name>A0A495I7Z6_MARNT</name>
<dbReference type="RefSeq" id="WP_121208436.1">
    <property type="nucleotide sequence ID" value="NZ_JAHVKM010000002.1"/>
</dbReference>